<dbReference type="STRING" id="694429.Pyrfu_1958"/>
<dbReference type="RefSeq" id="WP_014027488.1">
    <property type="nucleotide sequence ID" value="NC_015931.1"/>
</dbReference>
<keyword evidence="2" id="KW-1185">Reference proteome</keyword>
<reference evidence="1 2" key="1">
    <citation type="journal article" date="2011" name="Stand. Genomic Sci.">
        <title>Complete genome sequence of the hyperthermophilic chemolithoautotroph Pyrolobus fumarii type strain (1A).</title>
        <authorList>
            <person name="Anderson I."/>
            <person name="Goker M."/>
            <person name="Nolan M."/>
            <person name="Lucas S."/>
            <person name="Hammon N."/>
            <person name="Deshpande S."/>
            <person name="Cheng J.F."/>
            <person name="Tapia R."/>
            <person name="Han C."/>
            <person name="Goodwin L."/>
            <person name="Pitluck S."/>
            <person name="Huntemann M."/>
            <person name="Liolios K."/>
            <person name="Ivanova N."/>
            <person name="Pagani I."/>
            <person name="Mavromatis K."/>
            <person name="Ovchinikova G."/>
            <person name="Pati A."/>
            <person name="Chen A."/>
            <person name="Palaniappan K."/>
            <person name="Land M."/>
            <person name="Hauser L."/>
            <person name="Brambilla E.M."/>
            <person name="Huber H."/>
            <person name="Yasawong M."/>
            <person name="Rohde M."/>
            <person name="Spring S."/>
            <person name="Abt B."/>
            <person name="Sikorski J."/>
            <person name="Wirth R."/>
            <person name="Detter J.C."/>
            <person name="Woyke T."/>
            <person name="Bristow J."/>
            <person name="Eisen J.A."/>
            <person name="Markowitz V."/>
            <person name="Hugenholtz P."/>
            <person name="Kyrpides N.C."/>
            <person name="Klenk H.P."/>
            <person name="Lapidus A."/>
        </authorList>
    </citation>
    <scope>NUCLEOTIDE SEQUENCE [LARGE SCALE GENOMIC DNA]</scope>
    <source>
        <strain evidence="2">DSM 11204 / 1A</strain>
    </source>
</reference>
<proteinExistence type="predicted"/>
<dbReference type="Pfam" id="PF04242">
    <property type="entry name" value="DUF424"/>
    <property type="match status" value="1"/>
</dbReference>
<dbReference type="KEGG" id="pfm:Pyrfu_1958"/>
<protein>
    <recommendedName>
        <fullName evidence="3">DUF424 domain-containing protein</fullName>
    </recommendedName>
</protein>
<gene>
    <name evidence="1" type="ordered locus">Pyrfu_1958</name>
</gene>
<accession>G0EDK7</accession>
<dbReference type="HOGENOM" id="CLU_174522_0_0_2"/>
<organism evidence="1 2">
    <name type="scientific">Pyrolobus fumarii (strain DSM 11204 / 1A)</name>
    <dbReference type="NCBI Taxonomy" id="694429"/>
    <lineage>
        <taxon>Archaea</taxon>
        <taxon>Thermoproteota</taxon>
        <taxon>Thermoprotei</taxon>
        <taxon>Desulfurococcales</taxon>
        <taxon>Pyrodictiaceae</taxon>
        <taxon>Pyrolobus</taxon>
    </lineage>
</organism>
<dbReference type="eggNOG" id="arCOG04051">
    <property type="taxonomic scope" value="Archaea"/>
</dbReference>
<dbReference type="InterPro" id="IPR007355">
    <property type="entry name" value="DUF424"/>
</dbReference>
<dbReference type="GeneID" id="11138298"/>
<sequence length="103" mass="11512">MQEPLVYMKVFEVNGEKLVAICDEEVLGARLKEDKITLYVDPNFYGERLVPLSVALEEAKTATLLNLVGENIVNAAVREGLVHPQAILRVQGVPHAQVIRMTW</sequence>
<dbReference type="InParanoid" id="G0EDK7"/>
<name>G0EDK7_PYRF1</name>
<dbReference type="Proteomes" id="UP000001037">
    <property type="component" value="Chromosome"/>
</dbReference>
<evidence type="ECO:0000313" key="1">
    <source>
        <dbReference type="EMBL" id="AEM39811.1"/>
    </source>
</evidence>
<dbReference type="AlphaFoldDB" id="G0EDK7"/>
<dbReference type="EMBL" id="CP002838">
    <property type="protein sequence ID" value="AEM39811.1"/>
    <property type="molecule type" value="Genomic_DNA"/>
</dbReference>
<evidence type="ECO:0008006" key="3">
    <source>
        <dbReference type="Google" id="ProtNLM"/>
    </source>
</evidence>
<dbReference type="Gene3D" id="3.30.1860.10">
    <property type="entry name" value="uncharacterized conserved protein from methanopyrus kandleri domain like"/>
    <property type="match status" value="1"/>
</dbReference>
<evidence type="ECO:0000313" key="2">
    <source>
        <dbReference type="Proteomes" id="UP000001037"/>
    </source>
</evidence>